<organism evidence="2">
    <name type="scientific">Tetraselmis sp. GSL018</name>
    <dbReference type="NCBI Taxonomy" id="582737"/>
    <lineage>
        <taxon>Eukaryota</taxon>
        <taxon>Viridiplantae</taxon>
        <taxon>Chlorophyta</taxon>
        <taxon>core chlorophytes</taxon>
        <taxon>Chlorodendrophyceae</taxon>
        <taxon>Chlorodendrales</taxon>
        <taxon>Chlorodendraceae</taxon>
        <taxon>Tetraselmis</taxon>
    </lineage>
</organism>
<protein>
    <submittedName>
        <fullName evidence="2">Uncharacterized protein</fullName>
    </submittedName>
</protein>
<feature type="region of interest" description="Disordered" evidence="1">
    <location>
        <begin position="1"/>
        <end position="25"/>
    </location>
</feature>
<gene>
    <name evidence="2" type="ORF">TSPGSL018_22428</name>
</gene>
<evidence type="ECO:0000313" key="2">
    <source>
        <dbReference type="EMBL" id="JAC75656.1"/>
    </source>
</evidence>
<sequence length="94" mass="10000">GRLSLTDRLSCRSGSGSSASSPNRCFRARLGSRSASPGVLTTESRGLRPQKGSVIDVVRGRSGTVFPTTLFCLPFLARAAPFACFPEQSYDCGR</sequence>
<name>A0A061RYP9_9CHLO</name>
<feature type="non-terminal residue" evidence="2">
    <location>
        <position position="1"/>
    </location>
</feature>
<evidence type="ECO:0000256" key="1">
    <source>
        <dbReference type="SAM" id="MobiDB-lite"/>
    </source>
</evidence>
<dbReference type="AlphaFoldDB" id="A0A061RYP9"/>
<dbReference type="EMBL" id="GBEZ01009976">
    <property type="protein sequence ID" value="JAC75656.1"/>
    <property type="molecule type" value="Transcribed_RNA"/>
</dbReference>
<proteinExistence type="predicted"/>
<accession>A0A061RYP9</accession>
<reference evidence="2" key="1">
    <citation type="submission" date="2014-05" db="EMBL/GenBank/DDBJ databases">
        <title>The transcriptome of the halophilic microalga Tetraselmis sp. GSL018 isolated from the Great Salt Lake, Utah.</title>
        <authorList>
            <person name="Jinkerson R.E."/>
            <person name="D'Adamo S."/>
            <person name="Posewitz M.C."/>
        </authorList>
    </citation>
    <scope>NUCLEOTIDE SEQUENCE</scope>
    <source>
        <strain evidence="2">GSL018</strain>
    </source>
</reference>
<feature type="non-terminal residue" evidence="2">
    <location>
        <position position="94"/>
    </location>
</feature>